<organism evidence="6 7">
    <name type="scientific">Metabacillus lacus</name>
    <dbReference type="NCBI Taxonomy" id="1983721"/>
    <lineage>
        <taxon>Bacteria</taxon>
        <taxon>Bacillati</taxon>
        <taxon>Bacillota</taxon>
        <taxon>Bacilli</taxon>
        <taxon>Bacillales</taxon>
        <taxon>Bacillaceae</taxon>
        <taxon>Metabacillus</taxon>
    </lineage>
</organism>
<keyword evidence="7" id="KW-1185">Reference proteome</keyword>
<dbReference type="InterPro" id="IPR010930">
    <property type="entry name" value="Flg_bb/hook_C_dom"/>
</dbReference>
<keyword evidence="6" id="KW-0966">Cell projection</keyword>
<comment type="similarity">
    <text evidence="1 2">Belongs to the flagella basal body rod proteins family.</text>
</comment>
<dbReference type="Pfam" id="PF22692">
    <property type="entry name" value="LlgE_F_G_D1"/>
    <property type="match status" value="1"/>
</dbReference>
<dbReference type="NCBIfam" id="TIGR03506">
    <property type="entry name" value="FlgEFG_subfam"/>
    <property type="match status" value="1"/>
</dbReference>
<evidence type="ECO:0000259" key="3">
    <source>
        <dbReference type="Pfam" id="PF00460"/>
    </source>
</evidence>
<feature type="domain" description="Flagellar basal body rod protein N-terminal" evidence="3">
    <location>
        <begin position="7"/>
        <end position="35"/>
    </location>
</feature>
<evidence type="ECO:0000259" key="4">
    <source>
        <dbReference type="Pfam" id="PF06429"/>
    </source>
</evidence>
<comment type="subcellular location">
    <subcellularLocation>
        <location evidence="2">Bacterial flagellum basal body</location>
    </subcellularLocation>
</comment>
<dbReference type="RefSeq" id="WP_154308260.1">
    <property type="nucleotide sequence ID" value="NZ_WKKI01000025.1"/>
</dbReference>
<keyword evidence="6" id="KW-0282">Flagellum</keyword>
<dbReference type="InterPro" id="IPR019776">
    <property type="entry name" value="Flagellar_basal_body_rod_CS"/>
</dbReference>
<dbReference type="InterPro" id="IPR001444">
    <property type="entry name" value="Flag_bb_rod_N"/>
</dbReference>
<dbReference type="Pfam" id="PF00460">
    <property type="entry name" value="Flg_bb_rod"/>
    <property type="match status" value="1"/>
</dbReference>
<keyword evidence="6" id="KW-0969">Cilium</keyword>
<gene>
    <name evidence="6" type="ORF">GJU40_12785</name>
</gene>
<dbReference type="Proteomes" id="UP000448867">
    <property type="component" value="Unassembled WGS sequence"/>
</dbReference>
<comment type="caution">
    <text evidence="6">The sequence shown here is derived from an EMBL/GenBank/DDBJ whole genome shotgun (WGS) entry which is preliminary data.</text>
</comment>
<feature type="domain" description="Flagellar hook protein FlgE/F/G-like D1" evidence="5">
    <location>
        <begin position="102"/>
        <end position="166"/>
    </location>
</feature>
<dbReference type="SUPFAM" id="SSF117143">
    <property type="entry name" value="Flagellar hook protein flgE"/>
    <property type="match status" value="1"/>
</dbReference>
<dbReference type="OrthoDB" id="9804559at2"/>
<dbReference type="InterPro" id="IPR053967">
    <property type="entry name" value="LlgE_F_G-like_D1"/>
</dbReference>
<dbReference type="InterPro" id="IPR037925">
    <property type="entry name" value="FlgE/F/G-like"/>
</dbReference>
<reference evidence="6 7" key="1">
    <citation type="submission" date="2019-11" db="EMBL/GenBank/DDBJ databases">
        <title>Bacillus lacus genome.</title>
        <authorList>
            <person name="Allen C.J."/>
            <person name="Newman J.D."/>
        </authorList>
    </citation>
    <scope>NUCLEOTIDE SEQUENCE [LARGE SCALE GENOMIC DNA]</scope>
    <source>
        <strain evidence="6 7">KCTC 33946</strain>
    </source>
</reference>
<accession>A0A7X2J0T2</accession>
<evidence type="ECO:0000313" key="6">
    <source>
        <dbReference type="EMBL" id="MRX73017.1"/>
    </source>
</evidence>
<protein>
    <submittedName>
        <fullName evidence="6">Flagellar hook-basal body complex protein</fullName>
    </submittedName>
</protein>
<evidence type="ECO:0000259" key="5">
    <source>
        <dbReference type="Pfam" id="PF22692"/>
    </source>
</evidence>
<evidence type="ECO:0000256" key="2">
    <source>
        <dbReference type="RuleBase" id="RU362116"/>
    </source>
</evidence>
<evidence type="ECO:0000256" key="1">
    <source>
        <dbReference type="ARBA" id="ARBA00009677"/>
    </source>
</evidence>
<name>A0A7X2J0T2_9BACI</name>
<dbReference type="InterPro" id="IPR020013">
    <property type="entry name" value="Flagellar_FlgE/F/G"/>
</dbReference>
<dbReference type="PANTHER" id="PTHR30435:SF19">
    <property type="entry name" value="FLAGELLAR BASAL-BODY ROD PROTEIN FLGG"/>
    <property type="match status" value="1"/>
</dbReference>
<dbReference type="EMBL" id="WKKI01000025">
    <property type="protein sequence ID" value="MRX73017.1"/>
    <property type="molecule type" value="Genomic_DNA"/>
</dbReference>
<dbReference type="GO" id="GO:0071978">
    <property type="term" value="P:bacterial-type flagellum-dependent swarming motility"/>
    <property type="evidence" value="ECO:0007669"/>
    <property type="project" value="TreeGrafter"/>
</dbReference>
<evidence type="ECO:0000313" key="7">
    <source>
        <dbReference type="Proteomes" id="UP000448867"/>
    </source>
</evidence>
<feature type="domain" description="Flagellar basal-body/hook protein C-terminal" evidence="4">
    <location>
        <begin position="226"/>
        <end position="270"/>
    </location>
</feature>
<dbReference type="PROSITE" id="PS00588">
    <property type="entry name" value="FLAGELLA_BB_ROD"/>
    <property type="match status" value="1"/>
</dbReference>
<keyword evidence="2" id="KW-0975">Bacterial flagellum</keyword>
<dbReference type="Pfam" id="PF06429">
    <property type="entry name" value="Flg_bbr_C"/>
    <property type="match status" value="1"/>
</dbReference>
<sequence>MLRTMVTASNTMYQLQKQLDVIGNNISNIDTQGFKKESASFGEMIRQQMDNQPQEKNELGRSSAMGLREGNGAHLNIKTVFSQGIVKKTDRNLDLAFAEQDQFLQISTENGIRYTRDGALYLSPAADGRLMLATAEGLPVSDSEGNPILLEENFKDIVISKQGVLTTVPAVPGGPVQTAQLGIVKITSPQHLEKTGSNLYAIDNNRPLDEVLQLLNGPLRNEVNVQQGFLESSNVDLSKEISDLMIAQRSFQMNAKSISIGDQMLGLINSVR</sequence>
<proteinExistence type="inferred from homology"/>
<dbReference type="GO" id="GO:0009425">
    <property type="term" value="C:bacterial-type flagellum basal body"/>
    <property type="evidence" value="ECO:0007669"/>
    <property type="project" value="UniProtKB-SubCell"/>
</dbReference>
<dbReference type="AlphaFoldDB" id="A0A7X2J0T2"/>
<dbReference type="PANTHER" id="PTHR30435">
    <property type="entry name" value="FLAGELLAR PROTEIN"/>
    <property type="match status" value="1"/>
</dbReference>